<feature type="compositionally biased region" description="Low complexity" evidence="1">
    <location>
        <begin position="30"/>
        <end position="44"/>
    </location>
</feature>
<dbReference type="KEGG" id="dosa:Os10g0529400"/>
<accession>Q0IW74</accession>
<dbReference type="Proteomes" id="UP000000763">
    <property type="component" value="Chromosome 10"/>
</dbReference>
<feature type="non-terminal residue" evidence="2">
    <location>
        <position position="1"/>
    </location>
</feature>
<reference evidence="3" key="2">
    <citation type="journal article" date="2008" name="Nucleic Acids Res.">
        <title>The rice annotation project database (RAP-DB): 2008 update.</title>
        <authorList>
            <consortium name="The rice annotation project (RAP)"/>
        </authorList>
    </citation>
    <scope>GENOME REANNOTATION</scope>
    <source>
        <strain evidence="3">cv. Nipponbare</strain>
    </source>
</reference>
<dbReference type="EMBL" id="AP008216">
    <property type="protein sequence ID" value="BAF27041.1"/>
    <property type="molecule type" value="Genomic_DNA"/>
</dbReference>
<sequence>RSAPRGRDASSAATASATSTSCWVASCRGCTPATSSPAPSSSTPPRRRCWRRGWGASASWMPPRPSCRTSTRWSSTPRSSSQGIPARLQIDKQ</sequence>
<feature type="region of interest" description="Disordered" evidence="1">
    <location>
        <begin position="30"/>
        <end position="49"/>
    </location>
</feature>
<feature type="region of interest" description="Disordered" evidence="1">
    <location>
        <begin position="54"/>
        <end position="93"/>
    </location>
</feature>
<evidence type="ECO:0000313" key="3">
    <source>
        <dbReference type="Proteomes" id="UP000000763"/>
    </source>
</evidence>
<organism evidence="2 3">
    <name type="scientific">Oryza sativa subsp. japonica</name>
    <name type="common">Rice</name>
    <dbReference type="NCBI Taxonomy" id="39947"/>
    <lineage>
        <taxon>Eukaryota</taxon>
        <taxon>Viridiplantae</taxon>
        <taxon>Streptophyta</taxon>
        <taxon>Embryophyta</taxon>
        <taxon>Tracheophyta</taxon>
        <taxon>Spermatophyta</taxon>
        <taxon>Magnoliopsida</taxon>
        <taxon>Liliopsida</taxon>
        <taxon>Poales</taxon>
        <taxon>Poaceae</taxon>
        <taxon>BOP clade</taxon>
        <taxon>Oryzoideae</taxon>
        <taxon>Oryzeae</taxon>
        <taxon>Oryzinae</taxon>
        <taxon>Oryza</taxon>
        <taxon>Oryza sativa</taxon>
    </lineage>
</organism>
<evidence type="ECO:0000313" key="2">
    <source>
        <dbReference type="EMBL" id="BAF27041.1"/>
    </source>
</evidence>
<name>Q0IW74_ORYSJ</name>
<evidence type="ECO:0000256" key="1">
    <source>
        <dbReference type="SAM" id="MobiDB-lite"/>
    </source>
</evidence>
<proteinExistence type="predicted"/>
<dbReference type="AlphaFoldDB" id="Q0IW74"/>
<feature type="compositionally biased region" description="Low complexity" evidence="1">
    <location>
        <begin position="66"/>
        <end position="81"/>
    </location>
</feature>
<gene>
    <name evidence="2" type="ordered locus">Os10g0529400</name>
</gene>
<protein>
    <submittedName>
        <fullName evidence="2">Os10g0529400 protein</fullName>
    </submittedName>
</protein>
<reference evidence="2 3" key="1">
    <citation type="journal article" date="2005" name="Nature">
        <title>The map-based sequence of the rice genome.</title>
        <authorList>
            <consortium name="International rice genome sequencing project (IRGSP)"/>
            <person name="Matsumoto T."/>
            <person name="Wu J."/>
            <person name="Kanamori H."/>
            <person name="Katayose Y."/>
            <person name="Fujisawa M."/>
            <person name="Namiki N."/>
            <person name="Mizuno H."/>
            <person name="Yamamoto K."/>
            <person name="Antonio B.A."/>
            <person name="Baba T."/>
            <person name="Sakata K."/>
            <person name="Nagamura Y."/>
            <person name="Aoki H."/>
            <person name="Arikawa K."/>
            <person name="Arita K."/>
            <person name="Bito T."/>
            <person name="Chiden Y."/>
            <person name="Fujitsuka N."/>
            <person name="Fukunaka R."/>
            <person name="Hamada M."/>
            <person name="Harada C."/>
            <person name="Hayashi A."/>
            <person name="Hijishita S."/>
            <person name="Honda M."/>
            <person name="Hosokawa S."/>
            <person name="Ichikawa Y."/>
            <person name="Idonuma A."/>
            <person name="Iijima M."/>
            <person name="Ikeda M."/>
            <person name="Ikeno M."/>
            <person name="Ito K."/>
            <person name="Ito S."/>
            <person name="Ito T."/>
            <person name="Ito Y."/>
            <person name="Ito Y."/>
            <person name="Iwabuchi A."/>
            <person name="Kamiya K."/>
            <person name="Karasawa W."/>
            <person name="Kurita K."/>
            <person name="Katagiri S."/>
            <person name="Kikuta A."/>
            <person name="Kobayashi H."/>
            <person name="Kobayashi N."/>
            <person name="Machita K."/>
            <person name="Maehara T."/>
            <person name="Masukawa M."/>
            <person name="Mizubayashi T."/>
            <person name="Mukai Y."/>
            <person name="Nagasaki H."/>
            <person name="Nagata Y."/>
            <person name="Naito S."/>
            <person name="Nakashima M."/>
            <person name="Nakama Y."/>
            <person name="Nakamichi Y."/>
            <person name="Nakamura M."/>
            <person name="Meguro A."/>
            <person name="Negishi M."/>
            <person name="Ohta I."/>
            <person name="Ohta T."/>
            <person name="Okamoto M."/>
            <person name="Ono N."/>
            <person name="Saji S."/>
            <person name="Sakaguchi M."/>
            <person name="Sakai K."/>
            <person name="Shibata M."/>
            <person name="Shimokawa T."/>
            <person name="Song J."/>
            <person name="Takazaki Y."/>
            <person name="Terasawa K."/>
            <person name="Tsugane M."/>
            <person name="Tsuji K."/>
            <person name="Ueda S."/>
            <person name="Waki K."/>
            <person name="Yamagata H."/>
            <person name="Yamamoto M."/>
            <person name="Yamamoto S."/>
            <person name="Yamane H."/>
            <person name="Yoshiki S."/>
            <person name="Yoshihara R."/>
            <person name="Yukawa K."/>
            <person name="Zhong H."/>
            <person name="Yano M."/>
            <person name="Yuan Q."/>
            <person name="Ouyang S."/>
            <person name="Liu J."/>
            <person name="Jones K.M."/>
            <person name="Gansberger K."/>
            <person name="Moffat K."/>
            <person name="Hill J."/>
            <person name="Bera J."/>
            <person name="Fadrosh D."/>
            <person name="Jin S."/>
            <person name="Johri S."/>
            <person name="Kim M."/>
            <person name="Overton L."/>
            <person name="Reardon M."/>
            <person name="Tsitrin T."/>
            <person name="Vuong H."/>
            <person name="Weaver B."/>
            <person name="Ciecko A."/>
            <person name="Tallon L."/>
            <person name="Jackson J."/>
            <person name="Pai G."/>
            <person name="Aken S.V."/>
            <person name="Utterback T."/>
            <person name="Reidmuller S."/>
            <person name="Feldblyum T."/>
            <person name="Hsiao J."/>
            <person name="Zismann V."/>
            <person name="Iobst S."/>
            <person name="de Vazeille A.R."/>
            <person name="Buell C.R."/>
            <person name="Ying K."/>
            <person name="Li Y."/>
            <person name="Lu T."/>
            <person name="Huang Y."/>
            <person name="Zhao Q."/>
            <person name="Feng Q."/>
            <person name="Zhang L."/>
            <person name="Zhu J."/>
            <person name="Weng Q."/>
            <person name="Mu J."/>
            <person name="Lu Y."/>
            <person name="Fan D."/>
            <person name="Liu Y."/>
            <person name="Guan J."/>
            <person name="Zhang Y."/>
            <person name="Yu S."/>
            <person name="Liu X."/>
            <person name="Zhang Y."/>
            <person name="Hong G."/>
            <person name="Han B."/>
            <person name="Choisne N."/>
            <person name="Demange N."/>
            <person name="Orjeda G."/>
            <person name="Samain S."/>
            <person name="Cattolico L."/>
            <person name="Pelletier E."/>
            <person name="Couloux A."/>
            <person name="Segurens B."/>
            <person name="Wincker P."/>
            <person name="D'Hont A."/>
            <person name="Scarpelli C."/>
            <person name="Weissenbach J."/>
            <person name="Salanoubat M."/>
            <person name="Quetier F."/>
            <person name="Yu Y."/>
            <person name="Kim H.R."/>
            <person name="Rambo T."/>
            <person name="Currie J."/>
            <person name="Collura K."/>
            <person name="Luo M."/>
            <person name="Yang T."/>
            <person name="Ammiraju J.S.S."/>
            <person name="Engler F."/>
            <person name="Soderlund C."/>
            <person name="Wing R.A."/>
            <person name="Palmer L.E."/>
            <person name="de la Bastide M."/>
            <person name="Spiegel L."/>
            <person name="Nascimento L."/>
            <person name="Zutavern T."/>
            <person name="O'Shaughnessy A."/>
            <person name="Dike S."/>
            <person name="Dedhia N."/>
            <person name="Preston R."/>
            <person name="Balija V."/>
            <person name="McCombie W.R."/>
            <person name="Chow T."/>
            <person name="Chen H."/>
            <person name="Chung M."/>
            <person name="Chen C."/>
            <person name="Shaw J."/>
            <person name="Wu H."/>
            <person name="Hsiao K."/>
            <person name="Chao Y."/>
            <person name="Chu M."/>
            <person name="Cheng C."/>
            <person name="Hour A."/>
            <person name="Lee P."/>
            <person name="Lin S."/>
            <person name="Lin Y."/>
            <person name="Liou J."/>
            <person name="Liu S."/>
            <person name="Hsing Y."/>
            <person name="Raghuvanshi S."/>
            <person name="Mohanty A."/>
            <person name="Bharti A.K."/>
            <person name="Gaur A."/>
            <person name="Gupta V."/>
            <person name="Kumar D."/>
            <person name="Ravi V."/>
            <person name="Vij S."/>
            <person name="Kapur A."/>
            <person name="Khurana P."/>
            <person name="Khurana P."/>
            <person name="Khurana J.P."/>
            <person name="Tyagi A.K."/>
            <person name="Gaikwad K."/>
            <person name="Singh A."/>
            <person name="Dalal V."/>
            <person name="Srivastava S."/>
            <person name="Dixit A."/>
            <person name="Pal A.K."/>
            <person name="Ghazi I.A."/>
            <person name="Yadav M."/>
            <person name="Pandit A."/>
            <person name="Bhargava A."/>
            <person name="Sureshbabu K."/>
            <person name="Batra K."/>
            <person name="Sharma T.R."/>
            <person name="Mohapatra T."/>
            <person name="Singh N.K."/>
            <person name="Messing J."/>
            <person name="Nelson A.B."/>
            <person name="Fuks G."/>
            <person name="Kavchok S."/>
            <person name="Keizer G."/>
            <person name="Linton E."/>
            <person name="Llaca V."/>
            <person name="Song R."/>
            <person name="Tanyolac B."/>
            <person name="Young S."/>
            <person name="Ho-Il K."/>
            <person name="Hahn J.H."/>
            <person name="Sangsakoo G."/>
            <person name="Vanavichit A."/>
            <person name="de Mattos Luiz.A.T."/>
            <person name="Zimmer P.D."/>
            <person name="Malone G."/>
            <person name="Dellagostin O."/>
            <person name="de Oliveira A.C."/>
            <person name="Bevan M."/>
            <person name="Bancroft I."/>
            <person name="Minx P."/>
            <person name="Cordum H."/>
            <person name="Wilson R."/>
            <person name="Cheng Z."/>
            <person name="Jin W."/>
            <person name="Jiang J."/>
            <person name="Leong S.A."/>
            <person name="Iwama H."/>
            <person name="Gojobori T."/>
            <person name="Itoh T."/>
            <person name="Niimura Y."/>
            <person name="Fujii Y."/>
            <person name="Habara T."/>
            <person name="Sakai H."/>
            <person name="Sato Y."/>
            <person name="Wilson G."/>
            <person name="Kumar K."/>
            <person name="McCouch S."/>
            <person name="Juretic N."/>
            <person name="Hoen D."/>
            <person name="Wright S."/>
            <person name="Bruskiewich R."/>
            <person name="Bureau T."/>
            <person name="Miyao A."/>
            <person name="Hirochika H."/>
            <person name="Nishikawa T."/>
            <person name="Kadowaki K."/>
            <person name="Sugiura M."/>
            <person name="Burr B."/>
            <person name="Sasaki T."/>
        </authorList>
    </citation>
    <scope>NUCLEOTIDE SEQUENCE [LARGE SCALE GENOMIC DNA]</scope>
    <source>
        <strain evidence="3">cv. Nipponbare</strain>
    </source>
</reference>